<accession>A0A4V0P1U0</accession>
<evidence type="ECO:0000313" key="13">
    <source>
        <dbReference type="EMBL" id="BBE42890.1"/>
    </source>
</evidence>
<keyword evidence="14" id="KW-1185">Reference proteome</keyword>
<dbReference type="UniPathway" id="UPA00189">
    <property type="reaction ID" value="UER00296"/>
</dbReference>
<evidence type="ECO:0000256" key="3">
    <source>
        <dbReference type="ARBA" id="ARBA00022598"/>
    </source>
</evidence>
<dbReference type="NCBIfam" id="TIGR00888">
    <property type="entry name" value="guaA_Nterm"/>
    <property type="match status" value="1"/>
</dbReference>
<evidence type="ECO:0000256" key="2">
    <source>
        <dbReference type="ARBA" id="ARBA00005153"/>
    </source>
</evidence>
<sequence>MITLDTVLILDFGGQYTHLIARRVRELGVYSEIMPGESSVDDVLARRPGALVLSGGPRSVFDPEAPRPDPRILEAGLPILGICYGHQLIAHIMGGAVHRSPRAEYGRTRIHVTGESALMDGVPREFSAWMSHGDVVSKLPEGFSATAVSESGLIAAAESPGRRIYSVQFHPEVAHTEHGREILRNFLFRAAGLSGGWNPGSRIPAMVEYVSREIGPEGRALCAVSGGVDSMTAAVIAHRAIGDRLHVVFVDHGLLREGEVEGVLRALDGVGIRNVHFVDASDRFLSALSGVADPEEKRLIIGRLFAEVFEDVASGISGIGYLVQGTIYPDRIESGASGRGSDRIKSHHNVAGLPEKFGLRVVEPLRDLYKDEVRAVARELGLPESVVGRHPFPGPGLAVRIEGDVTREKLAIARRANAIVEEEFVRAGLYGAVWQAFAAVMDSTWVGVKGDRRELGRVVIVRAVTSEDGMTADWFRIPHDLLATISKRISEEVPGVVMVAYAATSKPPSTIEPC</sequence>
<evidence type="ECO:0000256" key="7">
    <source>
        <dbReference type="ARBA" id="ARBA00022840"/>
    </source>
</evidence>
<dbReference type="PANTHER" id="PTHR11922">
    <property type="entry name" value="GMP SYNTHASE-RELATED"/>
    <property type="match status" value="1"/>
</dbReference>
<dbReference type="EC" id="6.3.5.2" evidence="10"/>
<name>A0A4V0P1U0_9ARCH</name>
<dbReference type="Gene3D" id="3.30.300.10">
    <property type="match status" value="1"/>
</dbReference>
<feature type="active site" description="Nucleophile" evidence="10">
    <location>
        <position position="83"/>
    </location>
</feature>
<feature type="domain" description="GMPS ATP-PPase" evidence="12">
    <location>
        <begin position="197"/>
        <end position="389"/>
    </location>
</feature>
<dbReference type="InterPro" id="IPR025777">
    <property type="entry name" value="GMPS_ATP_PPase_dom"/>
</dbReference>
<evidence type="ECO:0000256" key="5">
    <source>
        <dbReference type="ARBA" id="ARBA00022749"/>
    </source>
</evidence>
<dbReference type="InterPro" id="IPR022955">
    <property type="entry name" value="GMP_synthase"/>
</dbReference>
<feature type="active site" evidence="10">
    <location>
        <position position="172"/>
    </location>
</feature>
<dbReference type="PANTHER" id="PTHR11922:SF2">
    <property type="entry name" value="GMP SYNTHASE [GLUTAMINE-HYDROLYZING]"/>
    <property type="match status" value="1"/>
</dbReference>
<feature type="binding site" evidence="11">
    <location>
        <begin position="225"/>
        <end position="231"/>
    </location>
    <ligand>
        <name>ATP</name>
        <dbReference type="ChEBI" id="CHEBI:30616"/>
    </ligand>
</feature>
<evidence type="ECO:0000259" key="12">
    <source>
        <dbReference type="PROSITE" id="PS51553"/>
    </source>
</evidence>
<dbReference type="InterPro" id="IPR004739">
    <property type="entry name" value="GMP_synth_GATase"/>
</dbReference>
<gene>
    <name evidence="10" type="primary">guaA</name>
    <name evidence="13" type="ORF">NAS2_1510</name>
</gene>
<evidence type="ECO:0000256" key="10">
    <source>
        <dbReference type="HAMAP-Rule" id="MF_00344"/>
    </source>
</evidence>
<protein>
    <recommendedName>
        <fullName evidence="10">GMP synthase [glutamine-hydrolyzing]</fullName>
        <ecNumber evidence="10">6.3.5.2</ecNumber>
    </recommendedName>
    <alternativeName>
        <fullName evidence="10">GMP synthetase</fullName>
    </alternativeName>
    <alternativeName>
        <fullName evidence="10">Glutamine amidotransferase</fullName>
    </alternativeName>
</protein>
<evidence type="ECO:0000256" key="1">
    <source>
        <dbReference type="ARBA" id="ARBA00002332"/>
    </source>
</evidence>
<dbReference type="NCBIfam" id="TIGR00884">
    <property type="entry name" value="guaA_Cterm"/>
    <property type="match status" value="1"/>
</dbReference>
<evidence type="ECO:0000256" key="6">
    <source>
        <dbReference type="ARBA" id="ARBA00022755"/>
    </source>
</evidence>
<keyword evidence="8 10" id="KW-0315">Glutamine amidotransferase</keyword>
<dbReference type="GO" id="GO:0005829">
    <property type="term" value="C:cytosol"/>
    <property type="evidence" value="ECO:0007669"/>
    <property type="project" value="TreeGrafter"/>
</dbReference>
<comment type="function">
    <text evidence="1 10">Catalyzes the synthesis of GMP from XMP.</text>
</comment>
<dbReference type="GO" id="GO:0003921">
    <property type="term" value="F:GMP synthase activity"/>
    <property type="evidence" value="ECO:0007669"/>
    <property type="project" value="InterPro"/>
</dbReference>
<dbReference type="Gene3D" id="3.40.50.880">
    <property type="match status" value="1"/>
</dbReference>
<evidence type="ECO:0000256" key="8">
    <source>
        <dbReference type="ARBA" id="ARBA00022962"/>
    </source>
</evidence>
<dbReference type="AlphaFoldDB" id="A0A4V0P1U0"/>
<dbReference type="InterPro" id="IPR029062">
    <property type="entry name" value="Class_I_gatase-like"/>
</dbReference>
<dbReference type="Proteomes" id="UP000509448">
    <property type="component" value="Chromosome"/>
</dbReference>
<evidence type="ECO:0000256" key="4">
    <source>
        <dbReference type="ARBA" id="ARBA00022741"/>
    </source>
</evidence>
<evidence type="ECO:0000256" key="9">
    <source>
        <dbReference type="ARBA" id="ARBA00049404"/>
    </source>
</evidence>
<dbReference type="CDD" id="cd01997">
    <property type="entry name" value="GMP_synthase_C"/>
    <property type="match status" value="1"/>
</dbReference>
<organism evidence="13 14">
    <name type="scientific">Conexivisphaera calida</name>
    <dbReference type="NCBI Taxonomy" id="1874277"/>
    <lineage>
        <taxon>Archaea</taxon>
        <taxon>Nitrososphaerota</taxon>
        <taxon>Conexivisphaeria</taxon>
        <taxon>Conexivisphaerales</taxon>
        <taxon>Conexivisphaeraceae</taxon>
        <taxon>Conexivisphaera</taxon>
    </lineage>
</organism>
<feature type="active site" evidence="10">
    <location>
        <position position="170"/>
    </location>
</feature>
<dbReference type="SUPFAM" id="SSF52402">
    <property type="entry name" value="Adenine nucleotide alpha hydrolases-like"/>
    <property type="match status" value="1"/>
</dbReference>
<keyword evidence="5 10" id="KW-0332">GMP biosynthesis</keyword>
<evidence type="ECO:0000313" key="14">
    <source>
        <dbReference type="Proteomes" id="UP000509448"/>
    </source>
</evidence>
<dbReference type="EMBL" id="AP018732">
    <property type="protein sequence ID" value="BBE42890.1"/>
    <property type="molecule type" value="Genomic_DNA"/>
</dbReference>
<keyword evidence="6 10" id="KW-0658">Purine biosynthesis</keyword>
<dbReference type="InterPro" id="IPR017926">
    <property type="entry name" value="GATASE"/>
</dbReference>
<comment type="pathway">
    <text evidence="2 10">Purine metabolism; GMP biosynthesis; GMP from XMP (L-Gln route): step 1/1.</text>
</comment>
<dbReference type="CDD" id="cd01742">
    <property type="entry name" value="GATase1_GMP_Synthase"/>
    <property type="match status" value="1"/>
</dbReference>
<dbReference type="GO" id="GO:0005524">
    <property type="term" value="F:ATP binding"/>
    <property type="evidence" value="ECO:0007669"/>
    <property type="project" value="UniProtKB-UniRule"/>
</dbReference>
<keyword evidence="4 10" id="KW-0547">Nucleotide-binding</keyword>
<dbReference type="PROSITE" id="PS51553">
    <property type="entry name" value="GMPS_ATP_PPASE"/>
    <property type="match status" value="1"/>
</dbReference>
<dbReference type="Pfam" id="PF00958">
    <property type="entry name" value="GMP_synt_C"/>
    <property type="match status" value="1"/>
</dbReference>
<dbReference type="NCBIfam" id="NF000848">
    <property type="entry name" value="PRK00074.1"/>
    <property type="match status" value="1"/>
</dbReference>
<evidence type="ECO:0000256" key="11">
    <source>
        <dbReference type="PROSITE-ProRule" id="PRU00886"/>
    </source>
</evidence>
<proteinExistence type="inferred from homology"/>
<dbReference type="PROSITE" id="PS51273">
    <property type="entry name" value="GATASE_TYPE_1"/>
    <property type="match status" value="1"/>
</dbReference>
<comment type="catalytic activity">
    <reaction evidence="9 10">
        <text>XMP + L-glutamine + ATP + H2O = GMP + L-glutamate + AMP + diphosphate + 2 H(+)</text>
        <dbReference type="Rhea" id="RHEA:11680"/>
        <dbReference type="ChEBI" id="CHEBI:15377"/>
        <dbReference type="ChEBI" id="CHEBI:15378"/>
        <dbReference type="ChEBI" id="CHEBI:29985"/>
        <dbReference type="ChEBI" id="CHEBI:30616"/>
        <dbReference type="ChEBI" id="CHEBI:33019"/>
        <dbReference type="ChEBI" id="CHEBI:57464"/>
        <dbReference type="ChEBI" id="CHEBI:58115"/>
        <dbReference type="ChEBI" id="CHEBI:58359"/>
        <dbReference type="ChEBI" id="CHEBI:456215"/>
        <dbReference type="EC" id="6.3.5.2"/>
    </reaction>
</comment>
<dbReference type="InterPro" id="IPR014729">
    <property type="entry name" value="Rossmann-like_a/b/a_fold"/>
</dbReference>
<dbReference type="KEGG" id="ccai:NAS2_1510"/>
<dbReference type="PRINTS" id="PR00097">
    <property type="entry name" value="ANTSNTHASEII"/>
</dbReference>
<keyword evidence="3 10" id="KW-0436">Ligase</keyword>
<reference evidence="13 14" key="1">
    <citation type="journal article" date="2019" name="ISME J.">
        <title>Isolation and characterization of a thermophilic sulfur- and iron-reducing thaumarchaeote from a terrestrial acidic hot spring.</title>
        <authorList>
            <person name="Kato S."/>
            <person name="Itoh T."/>
            <person name="Yuki M."/>
            <person name="Nagamori M."/>
            <person name="Ohnishi M."/>
            <person name="Uematsu K."/>
            <person name="Suzuki K."/>
            <person name="Takashina T."/>
            <person name="Ohkuma M."/>
        </authorList>
    </citation>
    <scope>NUCLEOTIDE SEQUENCE [LARGE SCALE GENOMIC DNA]</scope>
    <source>
        <strain evidence="13 14">NAS-02</strain>
    </source>
</reference>
<dbReference type="Gene3D" id="3.40.50.620">
    <property type="entry name" value="HUPs"/>
    <property type="match status" value="1"/>
</dbReference>
<dbReference type="SUPFAM" id="SSF52317">
    <property type="entry name" value="Class I glutamine amidotransferase-like"/>
    <property type="match status" value="1"/>
</dbReference>
<dbReference type="InterPro" id="IPR001674">
    <property type="entry name" value="GMP_synth_C"/>
</dbReference>
<dbReference type="FunFam" id="3.40.50.880:FF:000001">
    <property type="entry name" value="GMP synthase [glutamine-hydrolyzing]"/>
    <property type="match status" value="1"/>
</dbReference>
<dbReference type="Pfam" id="PF00117">
    <property type="entry name" value="GATase"/>
    <property type="match status" value="1"/>
</dbReference>
<keyword evidence="7 10" id="KW-0067">ATP-binding</keyword>
<dbReference type="PRINTS" id="PR00096">
    <property type="entry name" value="GATASE"/>
</dbReference>
<dbReference type="FunFam" id="3.30.300.10:FF:000002">
    <property type="entry name" value="GMP synthase [glutamine-hydrolyzing]"/>
    <property type="match status" value="1"/>
</dbReference>
<dbReference type="HAMAP" id="MF_00344">
    <property type="entry name" value="GMP_synthase"/>
    <property type="match status" value="1"/>
</dbReference>